<protein>
    <submittedName>
        <fullName evidence="1">Uncharacterized protein</fullName>
    </submittedName>
</protein>
<dbReference type="Proteomes" id="UP000661691">
    <property type="component" value="Unassembled WGS sequence"/>
</dbReference>
<name>A0A926N703_9BACL</name>
<dbReference type="EMBL" id="JACXAH010000002">
    <property type="protein sequence ID" value="MBD1371001.1"/>
    <property type="molecule type" value="Genomic_DNA"/>
</dbReference>
<evidence type="ECO:0000313" key="2">
    <source>
        <dbReference type="Proteomes" id="UP000661691"/>
    </source>
</evidence>
<dbReference type="AlphaFoldDB" id="A0A926N703"/>
<keyword evidence="2" id="KW-1185">Reference proteome</keyword>
<reference evidence="1" key="1">
    <citation type="submission" date="2020-09" db="EMBL/GenBank/DDBJ databases">
        <title>A novel bacterium of genus Hazenella, isolated from South China Sea.</title>
        <authorList>
            <person name="Huang H."/>
            <person name="Mo K."/>
            <person name="Hu Y."/>
        </authorList>
    </citation>
    <scope>NUCLEOTIDE SEQUENCE</scope>
    <source>
        <strain evidence="1">IB182357</strain>
    </source>
</reference>
<proteinExistence type="predicted"/>
<gene>
    <name evidence="1" type="ORF">IC620_01315</name>
</gene>
<dbReference type="RefSeq" id="WP_191139100.1">
    <property type="nucleotide sequence ID" value="NZ_JACXAG020000002.1"/>
</dbReference>
<evidence type="ECO:0000313" key="1">
    <source>
        <dbReference type="EMBL" id="MBD1371001.1"/>
    </source>
</evidence>
<accession>A0A926N703</accession>
<organism evidence="1 2">
    <name type="scientific">Polycladospora coralii</name>
    <dbReference type="NCBI Taxonomy" id="2771432"/>
    <lineage>
        <taxon>Bacteria</taxon>
        <taxon>Bacillati</taxon>
        <taxon>Bacillota</taxon>
        <taxon>Bacilli</taxon>
        <taxon>Bacillales</taxon>
        <taxon>Thermoactinomycetaceae</taxon>
        <taxon>Polycladospora</taxon>
    </lineage>
</organism>
<sequence>MTPSNLLDFDKTYQIGSSTIHIVAIKQTEEEKKQQLKEIVSLIEVLLSKNTNN</sequence>
<comment type="caution">
    <text evidence="1">The sequence shown here is derived from an EMBL/GenBank/DDBJ whole genome shotgun (WGS) entry which is preliminary data.</text>
</comment>